<dbReference type="EMBL" id="CP047156">
    <property type="protein sequence ID" value="QHB99492.1"/>
    <property type="molecule type" value="Genomic_DNA"/>
</dbReference>
<reference evidence="1 2" key="1">
    <citation type="journal article" date="2018" name="Int. J. Syst. Evol. Microbiol.">
        <title>Epidermidibacterium keratini gen. nov., sp. nov., a member of the family Sporichthyaceae, isolated from keratin epidermis.</title>
        <authorList>
            <person name="Lee D.G."/>
            <person name="Trujillo M.E."/>
            <person name="Kang S."/>
            <person name="Nam J.J."/>
            <person name="Kim Y.J."/>
        </authorList>
    </citation>
    <scope>NUCLEOTIDE SEQUENCE [LARGE SCALE GENOMIC DNA]</scope>
    <source>
        <strain evidence="1 2">EPI-7</strain>
    </source>
</reference>
<dbReference type="KEGG" id="eke:EK0264_03790"/>
<accession>A0A7L4YKU1</accession>
<evidence type="ECO:0000313" key="1">
    <source>
        <dbReference type="EMBL" id="QHB99492.1"/>
    </source>
</evidence>
<proteinExistence type="predicted"/>
<evidence type="ECO:0000313" key="2">
    <source>
        <dbReference type="Proteomes" id="UP000463857"/>
    </source>
</evidence>
<dbReference type="InParanoid" id="A0A7L4YKU1"/>
<keyword evidence="2" id="KW-1185">Reference proteome</keyword>
<dbReference type="RefSeq" id="WP_159543110.1">
    <property type="nucleotide sequence ID" value="NZ_CP047156.1"/>
</dbReference>
<sequence length="460" mass="45402">MSTMTLAPAVTTRRVYGRALELDGTPALGVVEFFATVTQTDAADNVTVVDGAITTPVDPNTGDWSIVVPVTDEPDLAPGIGAFAVRLPGARSVRTIAVPTPAGSDTGDLAYTKAEDAVIVPAAMIGIALTGITMGRVTTLPPGSLGTARLVGGAPEPELEIGIPQGPKGDRPVVTVGTVTTGAPGSSAQITWSGVGSVAAPYVLNFVIPRGDVGLQGPQPQMRAGDVTKIAAGGTPTVTITGDGTPASPYSVNLGLVTGDKGAPGDKGDAGGIDLANSTGVLPLSKGGTGSTTAAAARTALGVQPKYGYYRSYQSSFSGSPRLAAFVRQTSGAAPAASDAVYATPAAPNSKAGAITISEAGLYVVTAAWKAGGDLGAGGFANIGVATQAAVDTAAGGSRAVYPSESSMYTIGTRSSDGIFASAALAGVYLAAGAVLEFPTHNGSGTARTLEVLVSIAKVG</sequence>
<dbReference type="AlphaFoldDB" id="A0A7L4YKU1"/>
<name>A0A7L4YKU1_9ACTN</name>
<organism evidence="1 2">
    <name type="scientific">Epidermidibacterium keratini</name>
    <dbReference type="NCBI Taxonomy" id="1891644"/>
    <lineage>
        <taxon>Bacteria</taxon>
        <taxon>Bacillati</taxon>
        <taxon>Actinomycetota</taxon>
        <taxon>Actinomycetes</taxon>
        <taxon>Sporichthyales</taxon>
        <taxon>Sporichthyaceae</taxon>
        <taxon>Epidermidibacterium</taxon>
    </lineage>
</organism>
<protein>
    <submittedName>
        <fullName evidence="1">Uncharacterized protein</fullName>
    </submittedName>
</protein>
<gene>
    <name evidence="1" type="ORF">EK0264_03790</name>
</gene>
<dbReference type="Proteomes" id="UP000463857">
    <property type="component" value="Chromosome"/>
</dbReference>